<evidence type="ECO:0000313" key="7">
    <source>
        <dbReference type="EMBL" id="RCX32953.1"/>
    </source>
</evidence>
<dbReference type="EC" id="4.2.1.113" evidence="4 5"/>
<protein>
    <recommendedName>
        <fullName evidence="4 5">o-succinylbenzoate synthase</fullName>
        <shortName evidence="4">OSB synthase</shortName>
        <shortName evidence="4">OSBS</shortName>
        <ecNumber evidence="4 5">4.2.1.113</ecNumber>
    </recommendedName>
    <alternativeName>
        <fullName evidence="4">4-(2'-carboxyphenyl)-4-oxybutyric acid synthase</fullName>
    </alternativeName>
    <alternativeName>
        <fullName evidence="4">o-succinylbenzoic acid synthase</fullName>
    </alternativeName>
</protein>
<dbReference type="GO" id="GO:0000287">
    <property type="term" value="F:magnesium ion binding"/>
    <property type="evidence" value="ECO:0007669"/>
    <property type="project" value="UniProtKB-UniRule"/>
</dbReference>
<evidence type="ECO:0000256" key="1">
    <source>
        <dbReference type="ARBA" id="ARBA00022723"/>
    </source>
</evidence>
<proteinExistence type="inferred from homology"/>
<dbReference type="InterPro" id="IPR036849">
    <property type="entry name" value="Enolase-like_C_sf"/>
</dbReference>
<evidence type="ECO:0000256" key="2">
    <source>
        <dbReference type="ARBA" id="ARBA00022842"/>
    </source>
</evidence>
<comment type="pathway">
    <text evidence="4">Quinol/quinone metabolism; menaquinone biosynthesis.</text>
</comment>
<dbReference type="SFLD" id="SFLDG00180">
    <property type="entry name" value="muconate_cycloisomerase"/>
    <property type="match status" value="1"/>
</dbReference>
<dbReference type="SFLD" id="SFLDF00009">
    <property type="entry name" value="o-succinylbenzoate_synthase"/>
    <property type="match status" value="1"/>
</dbReference>
<comment type="cofactor">
    <cofactor evidence="4">
        <name>a divalent metal cation</name>
        <dbReference type="ChEBI" id="CHEBI:60240"/>
    </cofactor>
</comment>
<evidence type="ECO:0000259" key="6">
    <source>
        <dbReference type="SMART" id="SM00922"/>
    </source>
</evidence>
<comment type="catalytic activity">
    <reaction evidence="4">
        <text>(1R,6R)-6-hydroxy-2-succinyl-cyclohexa-2,4-diene-1-carboxylate = 2-succinylbenzoate + H2O</text>
        <dbReference type="Rhea" id="RHEA:10196"/>
        <dbReference type="ChEBI" id="CHEBI:15377"/>
        <dbReference type="ChEBI" id="CHEBI:18325"/>
        <dbReference type="ChEBI" id="CHEBI:58689"/>
        <dbReference type="EC" id="4.2.1.113"/>
    </reaction>
</comment>
<feature type="binding site" evidence="4">
    <location>
        <position position="242"/>
    </location>
    <ligand>
        <name>Mg(2+)</name>
        <dbReference type="ChEBI" id="CHEBI:18420"/>
    </ligand>
</feature>
<feature type="active site" description="Proton acceptor" evidence="4">
    <location>
        <position position="262"/>
    </location>
</feature>
<reference evidence="7 8" key="1">
    <citation type="submission" date="2018-07" db="EMBL/GenBank/DDBJ databases">
        <title>Genomic Encyclopedia of Type Strains, Phase IV (KMG-IV): sequencing the most valuable type-strain genomes for metagenomic binning, comparative biology and taxonomic classification.</title>
        <authorList>
            <person name="Goeker M."/>
        </authorList>
    </citation>
    <scope>NUCLEOTIDE SEQUENCE [LARGE SCALE GENOMIC DNA]</scope>
    <source>
        <strain evidence="7 8">DSM 26407</strain>
    </source>
</reference>
<evidence type="ECO:0000256" key="3">
    <source>
        <dbReference type="ARBA" id="ARBA00023239"/>
    </source>
</evidence>
<dbReference type="Proteomes" id="UP000252707">
    <property type="component" value="Unassembled WGS sequence"/>
</dbReference>
<dbReference type="InterPro" id="IPR029065">
    <property type="entry name" value="Enolase_C-like"/>
</dbReference>
<dbReference type="RefSeq" id="WP_281268223.1">
    <property type="nucleotide sequence ID" value="NZ_QPJY01000001.1"/>
</dbReference>
<evidence type="ECO:0000256" key="5">
    <source>
        <dbReference type="NCBIfam" id="TIGR01927"/>
    </source>
</evidence>
<comment type="caution">
    <text evidence="7">The sequence shown here is derived from an EMBL/GenBank/DDBJ whole genome shotgun (WGS) entry which is preliminary data.</text>
</comment>
<evidence type="ECO:0000256" key="4">
    <source>
        <dbReference type="HAMAP-Rule" id="MF_00470"/>
    </source>
</evidence>
<dbReference type="InterPro" id="IPR010196">
    <property type="entry name" value="OSB_synthase_MenC1"/>
</dbReference>
<dbReference type="SMART" id="SM00922">
    <property type="entry name" value="MR_MLE"/>
    <property type="match status" value="1"/>
</dbReference>
<dbReference type="SUPFAM" id="SSF51604">
    <property type="entry name" value="Enolase C-terminal domain-like"/>
    <property type="match status" value="1"/>
</dbReference>
<feature type="domain" description="Mandelate racemase/muconate lactonizing enzyme C-terminal" evidence="6">
    <location>
        <begin position="139"/>
        <end position="238"/>
    </location>
</feature>
<feature type="active site" description="Proton donor" evidence="4">
    <location>
        <position position="162"/>
    </location>
</feature>
<dbReference type="InterPro" id="IPR013342">
    <property type="entry name" value="Mandelate_racemase_C"/>
</dbReference>
<keyword evidence="3 4" id="KW-0456">Lyase</keyword>
<dbReference type="GO" id="GO:0043748">
    <property type="term" value="F:O-succinylbenzoate synthase activity"/>
    <property type="evidence" value="ECO:0007669"/>
    <property type="project" value="UniProtKB-EC"/>
</dbReference>
<dbReference type="PANTHER" id="PTHR48073">
    <property type="entry name" value="O-SUCCINYLBENZOATE SYNTHASE-RELATED"/>
    <property type="match status" value="1"/>
</dbReference>
<dbReference type="SFLD" id="SFLDS00001">
    <property type="entry name" value="Enolase"/>
    <property type="match status" value="1"/>
</dbReference>
<dbReference type="GO" id="GO:0009234">
    <property type="term" value="P:menaquinone biosynthetic process"/>
    <property type="evidence" value="ECO:0007669"/>
    <property type="project" value="UniProtKB-UniRule"/>
</dbReference>
<feature type="binding site" evidence="4">
    <location>
        <position position="191"/>
    </location>
    <ligand>
        <name>Mg(2+)</name>
        <dbReference type="ChEBI" id="CHEBI:18420"/>
    </ligand>
</feature>
<comment type="similarity">
    <text evidence="4">Belongs to the mandelate racemase/muconate lactonizing enzyme family. MenC type 1 subfamily.</text>
</comment>
<evidence type="ECO:0000313" key="8">
    <source>
        <dbReference type="Proteomes" id="UP000252707"/>
    </source>
</evidence>
<feature type="binding site" evidence="4">
    <location>
        <position position="217"/>
    </location>
    <ligand>
        <name>Mg(2+)</name>
        <dbReference type="ChEBI" id="CHEBI:18420"/>
    </ligand>
</feature>
<dbReference type="InterPro" id="IPR029017">
    <property type="entry name" value="Enolase-like_N"/>
</dbReference>
<dbReference type="PANTHER" id="PTHR48073:SF2">
    <property type="entry name" value="O-SUCCINYLBENZOATE SYNTHASE"/>
    <property type="match status" value="1"/>
</dbReference>
<keyword evidence="4" id="KW-0474">Menaquinone biosynthesis</keyword>
<dbReference type="UniPathway" id="UPA01057">
    <property type="reaction ID" value="UER00165"/>
</dbReference>
<accession>A0A369CGY0</accession>
<comment type="function">
    <text evidence="4">Converts 2-succinyl-6-hydroxy-2,4-cyclohexadiene-1-carboxylate (SHCHC) to 2-succinylbenzoate (OSB).</text>
</comment>
<dbReference type="Pfam" id="PF13378">
    <property type="entry name" value="MR_MLE_C"/>
    <property type="match status" value="1"/>
</dbReference>
<dbReference type="EMBL" id="QPJY01000001">
    <property type="protein sequence ID" value="RCX32953.1"/>
    <property type="molecule type" value="Genomic_DNA"/>
</dbReference>
<dbReference type="UniPathway" id="UPA00079"/>
<dbReference type="NCBIfam" id="TIGR01927">
    <property type="entry name" value="menC_gam_Gplu"/>
    <property type="match status" value="1"/>
</dbReference>
<dbReference type="Gene3D" id="3.30.390.10">
    <property type="entry name" value="Enolase-like, N-terminal domain"/>
    <property type="match status" value="1"/>
</dbReference>
<dbReference type="SUPFAM" id="SSF54826">
    <property type="entry name" value="Enolase N-terminal domain-like"/>
    <property type="match status" value="1"/>
</dbReference>
<name>A0A369CGY0_9GAMM</name>
<sequence length="352" mass="36144">MRSMPADTLIVRFELLPYHLPLRREWRSARGAIRHRSGWLVRLIDARDRTGLGDCAPLPEAGTELPERAGQALRLLARALPGQTPPQALSALPAGPPAARAALEAALLDLQAQTAGLPLRRLLDAGAPDRVRVNAALGPLDAGARARAAAAAGHGFTVLKLKVGLAPVTEELAALARIAAGLPPGATLRLDANGAWNEPAAAAFIAGCRALPVESLEEPLRHPDPERLARLQGDAGFPLALDESLAGGTPPVPLPVRRLVLKPATLGGLRPALALAAQARAAGCECVVTTTLESAVGAWAAAQLAAAVDPASRRAHGLATGAWFARDLAPAPSPAAGWLSLPSAPGLGVAIP</sequence>
<keyword evidence="8" id="KW-1185">Reference proteome</keyword>
<keyword evidence="1 4" id="KW-0479">Metal-binding</keyword>
<keyword evidence="2 4" id="KW-0460">Magnesium</keyword>
<dbReference type="HAMAP" id="MF_00470">
    <property type="entry name" value="MenC_1"/>
    <property type="match status" value="1"/>
</dbReference>
<comment type="pathway">
    <text evidence="4">Quinol/quinone metabolism; 1,4-dihydroxy-2-naphthoate biosynthesis; 1,4-dihydroxy-2-naphthoate from chorismate: step 4/7.</text>
</comment>
<dbReference type="Gene3D" id="3.20.20.120">
    <property type="entry name" value="Enolase-like C-terminal domain"/>
    <property type="match status" value="1"/>
</dbReference>
<organism evidence="7 8">
    <name type="scientific">Thioalbus denitrificans</name>
    <dbReference type="NCBI Taxonomy" id="547122"/>
    <lineage>
        <taxon>Bacteria</taxon>
        <taxon>Pseudomonadati</taxon>
        <taxon>Pseudomonadota</taxon>
        <taxon>Gammaproteobacteria</taxon>
        <taxon>Chromatiales</taxon>
        <taxon>Ectothiorhodospiraceae</taxon>
        <taxon>Thioalbus</taxon>
    </lineage>
</organism>
<dbReference type="AlphaFoldDB" id="A0A369CGY0"/>
<gene>
    <name evidence="4" type="primary">menC</name>
    <name evidence="7" type="ORF">DFQ59_101251</name>
</gene>